<dbReference type="PROSITE" id="PS51318">
    <property type="entry name" value="TAT"/>
    <property type="match status" value="1"/>
</dbReference>
<gene>
    <name evidence="4" type="ORF">GGR95_001080</name>
</gene>
<feature type="region of interest" description="Disordered" evidence="1">
    <location>
        <begin position="1"/>
        <end position="20"/>
    </location>
</feature>
<sequence length="160" mass="17551">MAAKGNKRKQQQALKQADTSKAAMTRRRLLTWGGAAVVGAAVLGAGGIWAVGSFNRSLEEHDLSRIGQGQPTVVQIHDPQCPLCTALQRETRKALARMEGTPPVYLIADVTRTEGAVFAQRHNVQHVTLMLFDGQGNRVETLTGPRKRDELTEVFARHTR</sequence>
<dbReference type="SUPFAM" id="SSF52833">
    <property type="entry name" value="Thioredoxin-like"/>
    <property type="match status" value="1"/>
</dbReference>
<evidence type="ECO:0000313" key="4">
    <source>
        <dbReference type="EMBL" id="MBB3993452.1"/>
    </source>
</evidence>
<keyword evidence="2" id="KW-1133">Transmembrane helix</keyword>
<keyword evidence="5" id="KW-1185">Reference proteome</keyword>
<evidence type="ECO:0000256" key="1">
    <source>
        <dbReference type="SAM" id="MobiDB-lite"/>
    </source>
</evidence>
<evidence type="ECO:0000256" key="2">
    <source>
        <dbReference type="SAM" id="Phobius"/>
    </source>
</evidence>
<reference evidence="4 5" key="1">
    <citation type="submission" date="2020-08" db="EMBL/GenBank/DDBJ databases">
        <title>Genomic Encyclopedia of Type Strains, Phase IV (KMG-IV): sequencing the most valuable type-strain genomes for metagenomic binning, comparative biology and taxonomic classification.</title>
        <authorList>
            <person name="Goeker M."/>
        </authorList>
    </citation>
    <scope>NUCLEOTIDE SEQUENCE [LARGE SCALE GENOMIC DNA]</scope>
    <source>
        <strain evidence="4 5">DSM 102234</strain>
    </source>
</reference>
<dbReference type="InterPro" id="IPR036249">
    <property type="entry name" value="Thioredoxin-like_sf"/>
</dbReference>
<feature type="compositionally biased region" description="Basic residues" evidence="1">
    <location>
        <begin position="1"/>
        <end position="10"/>
    </location>
</feature>
<evidence type="ECO:0000313" key="5">
    <source>
        <dbReference type="Proteomes" id="UP000530268"/>
    </source>
</evidence>
<dbReference type="PROSITE" id="PS51352">
    <property type="entry name" value="THIOREDOXIN_2"/>
    <property type="match status" value="1"/>
</dbReference>
<organism evidence="4 5">
    <name type="scientific">Sulfitobacter undariae</name>
    <dbReference type="NCBI Taxonomy" id="1563671"/>
    <lineage>
        <taxon>Bacteria</taxon>
        <taxon>Pseudomonadati</taxon>
        <taxon>Pseudomonadota</taxon>
        <taxon>Alphaproteobacteria</taxon>
        <taxon>Rhodobacterales</taxon>
        <taxon>Roseobacteraceae</taxon>
        <taxon>Sulfitobacter</taxon>
    </lineage>
</organism>
<protein>
    <recommendedName>
        <fullName evidence="3">Thioredoxin domain-containing protein</fullName>
    </recommendedName>
</protein>
<feature type="transmembrane region" description="Helical" evidence="2">
    <location>
        <begin position="29"/>
        <end position="51"/>
    </location>
</feature>
<keyword evidence="2" id="KW-0812">Transmembrane</keyword>
<evidence type="ECO:0000259" key="3">
    <source>
        <dbReference type="PROSITE" id="PS51352"/>
    </source>
</evidence>
<dbReference type="RefSeq" id="WP_184563527.1">
    <property type="nucleotide sequence ID" value="NZ_JACIEI010000002.1"/>
</dbReference>
<dbReference type="InterPro" id="IPR006311">
    <property type="entry name" value="TAT_signal"/>
</dbReference>
<name>A0A7W6GZX6_9RHOB</name>
<keyword evidence="2" id="KW-0472">Membrane</keyword>
<dbReference type="InterPro" id="IPR013766">
    <property type="entry name" value="Thioredoxin_domain"/>
</dbReference>
<accession>A0A7W6GZX6</accession>
<dbReference type="AlphaFoldDB" id="A0A7W6GZX6"/>
<feature type="domain" description="Thioredoxin" evidence="3">
    <location>
        <begin position="36"/>
        <end position="160"/>
    </location>
</feature>
<proteinExistence type="predicted"/>
<dbReference type="CDD" id="cd02947">
    <property type="entry name" value="TRX_family"/>
    <property type="match status" value="1"/>
</dbReference>
<dbReference type="EMBL" id="JACIEI010000002">
    <property type="protein sequence ID" value="MBB3993452.1"/>
    <property type="molecule type" value="Genomic_DNA"/>
</dbReference>
<dbReference type="Gene3D" id="3.40.30.10">
    <property type="entry name" value="Glutaredoxin"/>
    <property type="match status" value="1"/>
</dbReference>
<comment type="caution">
    <text evidence="4">The sequence shown here is derived from an EMBL/GenBank/DDBJ whole genome shotgun (WGS) entry which is preliminary data.</text>
</comment>
<dbReference type="Proteomes" id="UP000530268">
    <property type="component" value="Unassembled WGS sequence"/>
</dbReference>